<dbReference type="InterPro" id="IPR050680">
    <property type="entry name" value="YpeA/RimI_acetyltransf"/>
</dbReference>
<evidence type="ECO:0000256" key="2">
    <source>
        <dbReference type="ARBA" id="ARBA00023315"/>
    </source>
</evidence>
<dbReference type="CDD" id="cd04301">
    <property type="entry name" value="NAT_SF"/>
    <property type="match status" value="1"/>
</dbReference>
<dbReference type="GO" id="GO:0016747">
    <property type="term" value="F:acyltransferase activity, transferring groups other than amino-acyl groups"/>
    <property type="evidence" value="ECO:0007669"/>
    <property type="project" value="InterPro"/>
</dbReference>
<evidence type="ECO:0000256" key="1">
    <source>
        <dbReference type="ARBA" id="ARBA00022679"/>
    </source>
</evidence>
<accession>A0A1M6VZN8</accession>
<keyword evidence="5" id="KW-1185">Reference proteome</keyword>
<evidence type="ECO:0000259" key="3">
    <source>
        <dbReference type="PROSITE" id="PS51186"/>
    </source>
</evidence>
<dbReference type="EMBL" id="FRAP01000013">
    <property type="protein sequence ID" value="SHK86972.1"/>
    <property type="molecule type" value="Genomic_DNA"/>
</dbReference>
<sequence length="166" mass="18788">MPEIPIPFTIRPLTTDDLPSCTWSGTPTHLRYVRAELARADRGEIDYLALCPPSDLPVGLAYIDWTDDEDVGTIAQLTIHPALRGCGLGTFLVRAAEERIRARRRNRAELAVETTNRRARALYDRLGYRAYGETRAAWDTETPDGRVVRHEATMTLMRKSLRLPAR</sequence>
<dbReference type="OrthoDB" id="70840at2"/>
<keyword evidence="1 4" id="KW-0808">Transferase</keyword>
<dbReference type="RefSeq" id="WP_073458233.1">
    <property type="nucleotide sequence ID" value="NZ_FRAP01000013.1"/>
</dbReference>
<dbReference type="InterPro" id="IPR016181">
    <property type="entry name" value="Acyl_CoA_acyltransferase"/>
</dbReference>
<evidence type="ECO:0000313" key="5">
    <source>
        <dbReference type="Proteomes" id="UP000184363"/>
    </source>
</evidence>
<keyword evidence="2" id="KW-0012">Acyltransferase</keyword>
<dbReference type="Gene3D" id="3.40.630.30">
    <property type="match status" value="1"/>
</dbReference>
<protein>
    <submittedName>
        <fullName evidence="4">Acetyltransferase (GNAT) family protein</fullName>
    </submittedName>
</protein>
<feature type="domain" description="N-acetyltransferase" evidence="3">
    <location>
        <begin position="8"/>
        <end position="162"/>
    </location>
</feature>
<organism evidence="4 5">
    <name type="scientific">Pseudonocardia thermophila</name>
    <dbReference type="NCBI Taxonomy" id="1848"/>
    <lineage>
        <taxon>Bacteria</taxon>
        <taxon>Bacillati</taxon>
        <taxon>Actinomycetota</taxon>
        <taxon>Actinomycetes</taxon>
        <taxon>Pseudonocardiales</taxon>
        <taxon>Pseudonocardiaceae</taxon>
        <taxon>Pseudonocardia</taxon>
    </lineage>
</organism>
<dbReference type="PANTHER" id="PTHR43420">
    <property type="entry name" value="ACETYLTRANSFERASE"/>
    <property type="match status" value="1"/>
</dbReference>
<proteinExistence type="predicted"/>
<dbReference type="Proteomes" id="UP000184363">
    <property type="component" value="Unassembled WGS sequence"/>
</dbReference>
<gene>
    <name evidence="4" type="ORF">SAMN05443637_113150</name>
</gene>
<dbReference type="InterPro" id="IPR000182">
    <property type="entry name" value="GNAT_dom"/>
</dbReference>
<dbReference type="AlphaFoldDB" id="A0A1M6VZN8"/>
<evidence type="ECO:0000313" key="4">
    <source>
        <dbReference type="EMBL" id="SHK86972.1"/>
    </source>
</evidence>
<dbReference type="STRING" id="1848.SAMN05443637_113150"/>
<reference evidence="4 5" key="1">
    <citation type="submission" date="2016-11" db="EMBL/GenBank/DDBJ databases">
        <authorList>
            <person name="Jaros S."/>
            <person name="Januszkiewicz K."/>
            <person name="Wedrychowicz H."/>
        </authorList>
    </citation>
    <scope>NUCLEOTIDE SEQUENCE [LARGE SCALE GENOMIC DNA]</scope>
    <source>
        <strain evidence="4 5">DSM 43832</strain>
    </source>
</reference>
<name>A0A1M6VZN8_PSETH</name>
<dbReference type="PROSITE" id="PS51186">
    <property type="entry name" value="GNAT"/>
    <property type="match status" value="1"/>
</dbReference>
<dbReference type="Pfam" id="PF00583">
    <property type="entry name" value="Acetyltransf_1"/>
    <property type="match status" value="1"/>
</dbReference>
<dbReference type="SUPFAM" id="SSF55729">
    <property type="entry name" value="Acyl-CoA N-acyltransferases (Nat)"/>
    <property type="match status" value="1"/>
</dbReference>
<dbReference type="PANTHER" id="PTHR43420:SF12">
    <property type="entry name" value="N-ACETYLTRANSFERASE DOMAIN-CONTAINING PROTEIN"/>
    <property type="match status" value="1"/>
</dbReference>